<dbReference type="OrthoDB" id="591557at2759"/>
<comment type="caution">
    <text evidence="2">The sequence shown here is derived from an EMBL/GenBank/DDBJ whole genome shotgun (WGS) entry which is preliminary data.</text>
</comment>
<keyword evidence="3" id="KW-1185">Reference proteome</keyword>
<dbReference type="NCBIfam" id="TIGR01640">
    <property type="entry name" value="F_box_assoc_1"/>
    <property type="match status" value="1"/>
</dbReference>
<dbReference type="InterPro" id="IPR017451">
    <property type="entry name" value="F-box-assoc_interact_dom"/>
</dbReference>
<reference evidence="2 3" key="1">
    <citation type="journal article" date="2018" name="Mol. Plant">
        <title>The genome of Artemisia annua provides insight into the evolution of Asteraceae family and artemisinin biosynthesis.</title>
        <authorList>
            <person name="Shen Q."/>
            <person name="Zhang L."/>
            <person name="Liao Z."/>
            <person name="Wang S."/>
            <person name="Yan T."/>
            <person name="Shi P."/>
            <person name="Liu M."/>
            <person name="Fu X."/>
            <person name="Pan Q."/>
            <person name="Wang Y."/>
            <person name="Lv Z."/>
            <person name="Lu X."/>
            <person name="Zhang F."/>
            <person name="Jiang W."/>
            <person name="Ma Y."/>
            <person name="Chen M."/>
            <person name="Hao X."/>
            <person name="Li L."/>
            <person name="Tang Y."/>
            <person name="Lv G."/>
            <person name="Zhou Y."/>
            <person name="Sun X."/>
            <person name="Brodelius P.E."/>
            <person name="Rose J.K.C."/>
            <person name="Tang K."/>
        </authorList>
    </citation>
    <scope>NUCLEOTIDE SEQUENCE [LARGE SCALE GENOMIC DNA]</scope>
    <source>
        <strain evidence="3">cv. Huhao1</strain>
        <tissue evidence="2">Leaf</tissue>
    </source>
</reference>
<dbReference type="PANTHER" id="PTHR31790">
    <property type="entry name" value="OS02G0783600 PROTEIN"/>
    <property type="match status" value="1"/>
</dbReference>
<evidence type="ECO:0000259" key="1">
    <source>
        <dbReference type="Pfam" id="PF08268"/>
    </source>
</evidence>
<accession>A0A2U1MA24</accession>
<evidence type="ECO:0000313" key="3">
    <source>
        <dbReference type="Proteomes" id="UP000245207"/>
    </source>
</evidence>
<dbReference type="InterPro" id="IPR013187">
    <property type="entry name" value="F-box-assoc_dom_typ3"/>
</dbReference>
<dbReference type="STRING" id="35608.A0A2U1MA24"/>
<proteinExistence type="predicted"/>
<dbReference type="PANTHER" id="PTHR31790:SF580">
    <property type="entry name" value="F-BOX DOMAIN-CONTAINING PROTEIN"/>
    <property type="match status" value="1"/>
</dbReference>
<dbReference type="Proteomes" id="UP000245207">
    <property type="component" value="Unassembled WGS sequence"/>
</dbReference>
<evidence type="ECO:0000313" key="2">
    <source>
        <dbReference type="EMBL" id="PWA58087.1"/>
    </source>
</evidence>
<dbReference type="EMBL" id="PKPP01005994">
    <property type="protein sequence ID" value="PWA58087.1"/>
    <property type="molecule type" value="Genomic_DNA"/>
</dbReference>
<dbReference type="InterPro" id="IPR052361">
    <property type="entry name" value="F-box_domain"/>
</dbReference>
<organism evidence="2 3">
    <name type="scientific">Artemisia annua</name>
    <name type="common">Sweet wormwood</name>
    <dbReference type="NCBI Taxonomy" id="35608"/>
    <lineage>
        <taxon>Eukaryota</taxon>
        <taxon>Viridiplantae</taxon>
        <taxon>Streptophyta</taxon>
        <taxon>Embryophyta</taxon>
        <taxon>Tracheophyta</taxon>
        <taxon>Spermatophyta</taxon>
        <taxon>Magnoliopsida</taxon>
        <taxon>eudicotyledons</taxon>
        <taxon>Gunneridae</taxon>
        <taxon>Pentapetalae</taxon>
        <taxon>asterids</taxon>
        <taxon>campanulids</taxon>
        <taxon>Asterales</taxon>
        <taxon>Asteraceae</taxon>
        <taxon>Asteroideae</taxon>
        <taxon>Anthemideae</taxon>
        <taxon>Artemisiinae</taxon>
        <taxon>Artemisia</taxon>
    </lineage>
</organism>
<gene>
    <name evidence="2" type="ORF">CTI12_AA404590</name>
</gene>
<name>A0A2U1MA24_ARTAN</name>
<dbReference type="Pfam" id="PF08268">
    <property type="entry name" value="FBA_3"/>
    <property type="match status" value="1"/>
</dbReference>
<dbReference type="AlphaFoldDB" id="A0A2U1MA24"/>
<sequence>MPLNFILRSCYPNKFTFRVSCNGLVCVSTHNWDVDKNTLVILNPTTRDFVEFPDCSIQMINNPWNIYYRLYGFGYDCLTDDYKVVVIRYSQLHELFLPDSMCVHVFCLRNNTWRPKDSQGLPVIFAFSLADELFNEVPSTSLCYDVDIMSNSDCILAALGEKLAIYLAVKGEVWLMNEYGVTESWTKNVPSNEEIWCCRTMFQ</sequence>
<protein>
    <submittedName>
        <fullName evidence="2">F-box associated interaction domain-containing protein</fullName>
    </submittedName>
</protein>
<feature type="domain" description="F-box associated beta-propeller type 3" evidence="1">
    <location>
        <begin position="15"/>
        <end position="116"/>
    </location>
</feature>